<evidence type="ECO:0000313" key="3">
    <source>
        <dbReference type="Proteomes" id="UP000614469"/>
    </source>
</evidence>
<feature type="domain" description="Methyltransferase type 11" evidence="1">
    <location>
        <begin position="62"/>
        <end position="153"/>
    </location>
</feature>
<dbReference type="EMBL" id="JACNJN010000137">
    <property type="protein sequence ID" value="MBC8336050.1"/>
    <property type="molecule type" value="Genomic_DNA"/>
</dbReference>
<reference evidence="2 3" key="1">
    <citation type="submission" date="2020-08" db="EMBL/GenBank/DDBJ databases">
        <title>Bridging the membrane lipid divide: bacteria of the FCB group superphylum have the potential to synthesize archaeal ether lipids.</title>
        <authorList>
            <person name="Villanueva L."/>
            <person name="Von Meijenfeldt F.A.B."/>
            <person name="Westbye A.B."/>
            <person name="Yadav S."/>
            <person name="Hopmans E.C."/>
            <person name="Dutilh B.E."/>
            <person name="Sinninghe Damste J.S."/>
        </authorList>
    </citation>
    <scope>NUCLEOTIDE SEQUENCE [LARGE SCALE GENOMIC DNA]</scope>
    <source>
        <strain evidence="2">NIOZ-UU36</strain>
    </source>
</reference>
<dbReference type="GO" id="GO:0032259">
    <property type="term" value="P:methylation"/>
    <property type="evidence" value="ECO:0007669"/>
    <property type="project" value="UniProtKB-KW"/>
</dbReference>
<keyword evidence="2" id="KW-0489">Methyltransferase</keyword>
<gene>
    <name evidence="2" type="ORF">H8E29_12350</name>
</gene>
<sequence length="278" mass="32174">MTEKNTKQQVREFYNQVGWSQEDDGNYQNARYEDLRPVSREYIHKTRLRVNQHLLPSGKYLLDAGSGPVQYSEYLTYSEGYTYRVCADISITALQEAKKRLGEHGLCVVADVANLPFVSDAFDGIVSMHTIHHLPMNEHRAAYGELYRVLGAGKSAVVVNGWGDPFLMKLVEPFIQLGRLLAGRPSQYGKKKGSDGEREAGTFVRKMNAAWLKNELKDLFPIKIYVWRSLSTRFLRWFIRPRFGGNALLRFPFWMEERFPRFFGVNGQYPMVVFRKEK</sequence>
<evidence type="ECO:0000313" key="2">
    <source>
        <dbReference type="EMBL" id="MBC8336050.1"/>
    </source>
</evidence>
<dbReference type="Proteomes" id="UP000614469">
    <property type="component" value="Unassembled WGS sequence"/>
</dbReference>
<dbReference type="InterPro" id="IPR029063">
    <property type="entry name" value="SAM-dependent_MTases_sf"/>
</dbReference>
<proteinExistence type="predicted"/>
<evidence type="ECO:0000259" key="1">
    <source>
        <dbReference type="Pfam" id="PF08241"/>
    </source>
</evidence>
<protein>
    <submittedName>
        <fullName evidence="2">Class I SAM-dependent methyltransferase</fullName>
    </submittedName>
</protein>
<dbReference type="AlphaFoldDB" id="A0A8J6NJV7"/>
<accession>A0A8J6NJV7</accession>
<dbReference type="Gene3D" id="3.40.50.150">
    <property type="entry name" value="Vaccinia Virus protein VP39"/>
    <property type="match status" value="1"/>
</dbReference>
<dbReference type="Pfam" id="PF08241">
    <property type="entry name" value="Methyltransf_11"/>
    <property type="match status" value="1"/>
</dbReference>
<keyword evidence="2" id="KW-0808">Transferase</keyword>
<dbReference type="GO" id="GO:0008757">
    <property type="term" value="F:S-adenosylmethionine-dependent methyltransferase activity"/>
    <property type="evidence" value="ECO:0007669"/>
    <property type="project" value="InterPro"/>
</dbReference>
<dbReference type="InterPro" id="IPR013216">
    <property type="entry name" value="Methyltransf_11"/>
</dbReference>
<dbReference type="SUPFAM" id="SSF53335">
    <property type="entry name" value="S-adenosyl-L-methionine-dependent methyltransferases"/>
    <property type="match status" value="1"/>
</dbReference>
<organism evidence="2 3">
    <name type="scientific">Candidatus Desulfolinea nitratireducens</name>
    <dbReference type="NCBI Taxonomy" id="2841698"/>
    <lineage>
        <taxon>Bacteria</taxon>
        <taxon>Bacillati</taxon>
        <taxon>Chloroflexota</taxon>
        <taxon>Anaerolineae</taxon>
        <taxon>Anaerolineales</taxon>
        <taxon>Anaerolineales incertae sedis</taxon>
        <taxon>Candidatus Desulfolinea</taxon>
    </lineage>
</organism>
<name>A0A8J6NJV7_9CHLR</name>
<comment type="caution">
    <text evidence="2">The sequence shown here is derived from an EMBL/GenBank/DDBJ whole genome shotgun (WGS) entry which is preliminary data.</text>
</comment>
<dbReference type="CDD" id="cd02440">
    <property type="entry name" value="AdoMet_MTases"/>
    <property type="match status" value="1"/>
</dbReference>